<dbReference type="GO" id="GO:0015920">
    <property type="term" value="P:lipopolysaccharide transport"/>
    <property type="evidence" value="ECO:0007669"/>
    <property type="project" value="InterPro"/>
</dbReference>
<evidence type="ECO:0000256" key="1">
    <source>
        <dbReference type="HAMAP-Rule" id="MF_01411"/>
    </source>
</evidence>
<sequence length="717" mass="79819" precursor="true">MIRNLAVACILACAPLAVLAQDTPPPPAALVADSVEVTRDRVLIATGNVEIFQGDTRLRAQGVTYDARNGSLVLTGPILLQDGPDIVVVADQAELSKDLQDGLLIGARVVMNEQLQLAAVEMNRVGGRYTQLYKTAVTSCHVCDSGKAPLWQIRAKRVVHDQQEQQLYFDRAQFRIRNVPVFYLPRLRLPDPTLERASGFLIPSLRTTSQLGTGIIVPYFIKLGDHRDLTLSPYWSARTDTLNFRYRQAFKTGRISFEGAYTRDDLRPGEDRGYLFGEGRFDLERGYVLSFALETTSDDAYLIDYGITDADRLTSELALTRARRDKYIRAAVINFRTLREGEVNKTLPTNVIEATYEQRFFPNQLGGEFRIAANAHGHFRQSGDPNDTNGDGIADGRDVLRLNLEADWHRQWTFRNGLQADFGIGFAADLFHVKQDAFFTDPDSDIVPRTSLTLRYPMVRQGPNGRQLLEPVLQIGATGGSNLNIPNEESTRVEFDEGNLLSLSRFPRPDRRERSATAAIGINWSHFGNEGWDSHLTFGQVIRRRANTDFSDTSGLAGTHSDFLLAGQLKSEGGFSVTGRALFNEKFDVSKAELRGDWAGQRSSFGTSYVWLTADAAEDRPTAVSELTFDGTYKLSNVWTANANWRYDLVDDRAASAGLGIQYVNECVTVDFSVKRRYTSSTSVEPSTNLGFTISLRGFSASNGTERYANSCETKTR</sequence>
<feature type="signal peptide" evidence="1">
    <location>
        <begin position="1"/>
        <end position="20"/>
    </location>
</feature>
<comment type="subunit">
    <text evidence="1">Component of the lipopolysaccharide transport and assembly complex.</text>
</comment>
<reference evidence="3 4" key="1">
    <citation type="submission" date="2018-03" db="EMBL/GenBank/DDBJ databases">
        <authorList>
            <person name="Keele B.F."/>
        </authorList>
    </citation>
    <scope>NUCLEOTIDE SEQUENCE [LARGE SCALE GENOMIC DNA]</scope>
    <source>
        <strain evidence="3 4">CECT 8599</strain>
    </source>
</reference>
<keyword evidence="1" id="KW-0732">Signal</keyword>
<dbReference type="GO" id="GO:1990351">
    <property type="term" value="C:transporter complex"/>
    <property type="evidence" value="ECO:0007669"/>
    <property type="project" value="TreeGrafter"/>
</dbReference>
<dbReference type="Pfam" id="PF04453">
    <property type="entry name" value="LptD"/>
    <property type="match status" value="1"/>
</dbReference>
<feature type="domain" description="LptD C-terminal" evidence="2">
    <location>
        <begin position="271"/>
        <end position="639"/>
    </location>
</feature>
<comment type="similarity">
    <text evidence="1">Belongs to the LptD family.</text>
</comment>
<dbReference type="InterPro" id="IPR007543">
    <property type="entry name" value="LptD_C"/>
</dbReference>
<evidence type="ECO:0000313" key="3">
    <source>
        <dbReference type="EMBL" id="SPH21572.1"/>
    </source>
</evidence>
<dbReference type="GO" id="GO:0009279">
    <property type="term" value="C:cell outer membrane"/>
    <property type="evidence" value="ECO:0007669"/>
    <property type="project" value="UniProtKB-SubCell"/>
</dbReference>
<keyword evidence="4" id="KW-1185">Reference proteome</keyword>
<dbReference type="PANTHER" id="PTHR30189">
    <property type="entry name" value="LPS-ASSEMBLY PROTEIN"/>
    <property type="match status" value="1"/>
</dbReference>
<proteinExistence type="inferred from homology"/>
<keyword evidence="1" id="KW-0998">Cell outer membrane</keyword>
<evidence type="ECO:0000259" key="2">
    <source>
        <dbReference type="Pfam" id="PF04453"/>
    </source>
</evidence>
<protein>
    <recommendedName>
        <fullName evidence="1">LPS-assembly protein LptD</fullName>
    </recommendedName>
</protein>
<keyword evidence="1" id="KW-0472">Membrane</keyword>
<comment type="subcellular location">
    <subcellularLocation>
        <location evidence="1">Cell outer membrane</location>
    </subcellularLocation>
</comment>
<feature type="chain" id="PRO_5015366123" description="LPS-assembly protein LptD" evidence="1">
    <location>
        <begin position="21"/>
        <end position="717"/>
    </location>
</feature>
<dbReference type="PANTHER" id="PTHR30189:SF1">
    <property type="entry name" value="LPS-ASSEMBLY PROTEIN LPTD"/>
    <property type="match status" value="1"/>
</dbReference>
<gene>
    <name evidence="1 3" type="primary">lptD</name>
    <name evidence="3" type="ORF">ASD8599_02324</name>
</gene>
<organism evidence="3 4">
    <name type="scientific">Ascidiaceihabitans donghaensis</name>
    <dbReference type="NCBI Taxonomy" id="1510460"/>
    <lineage>
        <taxon>Bacteria</taxon>
        <taxon>Pseudomonadati</taxon>
        <taxon>Pseudomonadota</taxon>
        <taxon>Alphaproteobacteria</taxon>
        <taxon>Rhodobacterales</taxon>
        <taxon>Paracoccaceae</taxon>
        <taxon>Ascidiaceihabitans</taxon>
    </lineage>
</organism>
<dbReference type="EMBL" id="OMOR01000001">
    <property type="protein sequence ID" value="SPH21572.1"/>
    <property type="molecule type" value="Genomic_DNA"/>
</dbReference>
<dbReference type="RefSeq" id="WP_108828639.1">
    <property type="nucleotide sequence ID" value="NZ_OMOR01000001.1"/>
</dbReference>
<comment type="caution">
    <text evidence="1">Lacks conserved residue(s) required for the propagation of feature annotation.</text>
</comment>
<evidence type="ECO:0000313" key="4">
    <source>
        <dbReference type="Proteomes" id="UP000244880"/>
    </source>
</evidence>
<name>A0A2R8BET3_9RHOB</name>
<dbReference type="GO" id="GO:0043165">
    <property type="term" value="P:Gram-negative-bacterium-type cell outer membrane assembly"/>
    <property type="evidence" value="ECO:0007669"/>
    <property type="project" value="UniProtKB-UniRule"/>
</dbReference>
<dbReference type="HAMAP" id="MF_01411">
    <property type="entry name" value="LPS_assembly_LptD"/>
    <property type="match status" value="1"/>
</dbReference>
<dbReference type="InterPro" id="IPR020889">
    <property type="entry name" value="LipoPS_assembly_LptD"/>
</dbReference>
<dbReference type="Proteomes" id="UP000244880">
    <property type="component" value="Unassembled WGS sequence"/>
</dbReference>
<dbReference type="AlphaFoldDB" id="A0A2R8BET3"/>
<comment type="function">
    <text evidence="1">Involved in the assembly of lipopolysaccharide (LPS) at the surface of the outer membrane.</text>
</comment>
<accession>A0A2R8BET3</accession>
<dbReference type="OrthoDB" id="9760225at2"/>
<dbReference type="InterPro" id="IPR050218">
    <property type="entry name" value="LptD"/>
</dbReference>